<name>A0A098TKL3_9CYAN</name>
<dbReference type="AlphaFoldDB" id="A0A098TKL3"/>
<dbReference type="OrthoDB" id="572359at2"/>
<evidence type="ECO:0000313" key="2">
    <source>
        <dbReference type="Proteomes" id="UP000030170"/>
    </source>
</evidence>
<comment type="caution">
    <text evidence="1">The sequence shown here is derived from an EMBL/GenBank/DDBJ whole genome shotgun (WGS) entry which is preliminary data.</text>
</comment>
<organism evidence="1 2">
    <name type="scientific">Neosynechococcus sphagnicola sy1</name>
    <dbReference type="NCBI Taxonomy" id="1497020"/>
    <lineage>
        <taxon>Bacteria</taxon>
        <taxon>Bacillati</taxon>
        <taxon>Cyanobacteriota</taxon>
        <taxon>Cyanophyceae</taxon>
        <taxon>Neosynechococcales</taxon>
        <taxon>Neosynechococcaceae</taxon>
        <taxon>Neosynechococcus</taxon>
    </lineage>
</organism>
<accession>A0A098TKL3</accession>
<sequence length="104" mass="11953">MPEPRALEAARSSLAQQQIPLLQTQEVKRCHIYLPETPRPMGAVFYRGQFYSYVRFFPSVEGMERAALRLRERSHTVLVTSSTKGFVLWAMEPEARLARRSAKA</sequence>
<dbReference type="EMBL" id="JJML01000017">
    <property type="protein sequence ID" value="KGF72829.1"/>
    <property type="molecule type" value="Genomic_DNA"/>
</dbReference>
<evidence type="ECO:0000313" key="1">
    <source>
        <dbReference type="EMBL" id="KGF72829.1"/>
    </source>
</evidence>
<proteinExistence type="predicted"/>
<dbReference type="Proteomes" id="UP000030170">
    <property type="component" value="Unassembled WGS sequence"/>
</dbReference>
<reference evidence="1 2" key="1">
    <citation type="journal article" date="2014" name="Mol. Ecol.">
        <title>Evolution of Synechococcus.</title>
        <authorList>
            <person name="Dvorak P."/>
            <person name="Casamatta D."/>
            <person name="Hasler P."/>
            <person name="Poulickova A."/>
            <person name="Ondrej V."/>
            <person name="Sanges R."/>
        </authorList>
    </citation>
    <scope>NUCLEOTIDE SEQUENCE [LARGE SCALE GENOMIC DNA]</scope>
    <source>
        <strain evidence="1 2">CAUP A 1101</strain>
    </source>
</reference>
<keyword evidence="2" id="KW-1185">Reference proteome</keyword>
<protein>
    <submittedName>
        <fullName evidence="1">Uncharacterized protein</fullName>
    </submittedName>
</protein>
<dbReference type="STRING" id="1497020.DO97_03575"/>
<dbReference type="RefSeq" id="WP_036532453.1">
    <property type="nucleotide sequence ID" value="NZ_JJML01000017.1"/>
</dbReference>
<gene>
    <name evidence="1" type="ORF">DO97_03575</name>
</gene>